<comment type="caution">
    <text evidence="1">The sequence shown here is derived from an EMBL/GenBank/DDBJ whole genome shotgun (WGS) entry which is preliminary data.</text>
</comment>
<dbReference type="OrthoDB" id="8564011at2"/>
<name>A0A106BPQ1_THIDE</name>
<dbReference type="InterPro" id="IPR018685">
    <property type="entry name" value="DUF2173"/>
</dbReference>
<keyword evidence="2" id="KW-1185">Reference proteome</keyword>
<sequence length="111" mass="12075">MTDLASLLEIKGVVAALRFYDDGTLMEAAGEIDPLHTDLAAELCYANGRILHHSSDVLTTISGKAGWPPRGWMMMGDELSICTIANVVCFVKNSEVSFNETLKVLSEIESQ</sequence>
<proteinExistence type="predicted"/>
<evidence type="ECO:0000313" key="2">
    <source>
        <dbReference type="Proteomes" id="UP000064243"/>
    </source>
</evidence>
<evidence type="ECO:0008006" key="3">
    <source>
        <dbReference type="Google" id="ProtNLM"/>
    </source>
</evidence>
<dbReference type="EMBL" id="LDUG01000021">
    <property type="protein sequence ID" value="KVW96043.1"/>
    <property type="molecule type" value="Genomic_DNA"/>
</dbReference>
<gene>
    <name evidence="1" type="ORF">ABW22_08355</name>
</gene>
<accession>A0A106BPQ1</accession>
<dbReference type="PIRSF" id="PIRSF006821">
    <property type="entry name" value="UCP006821"/>
    <property type="match status" value="1"/>
</dbReference>
<dbReference type="RefSeq" id="WP_059754765.1">
    <property type="nucleotide sequence ID" value="NZ_LDUG01000021.1"/>
</dbReference>
<dbReference type="PATRIC" id="fig|36861.3.peg.1322"/>
<evidence type="ECO:0000313" key="1">
    <source>
        <dbReference type="EMBL" id="KVW96043.1"/>
    </source>
</evidence>
<reference evidence="1 2" key="1">
    <citation type="journal article" date="2015" name="Appl. Environ. Microbiol.">
        <title>Aerobic and Anaerobic Thiosulfate Oxidation by a Cold-Adapted, Subglacial Chemoautotroph.</title>
        <authorList>
            <person name="Harrold Z.R."/>
            <person name="Skidmore M.L."/>
            <person name="Hamilton T.L."/>
            <person name="Desch L."/>
            <person name="Amada K."/>
            <person name="van Gelder W."/>
            <person name="Glover K."/>
            <person name="Roden E.E."/>
            <person name="Boyd E.S."/>
        </authorList>
    </citation>
    <scope>NUCLEOTIDE SEQUENCE [LARGE SCALE GENOMIC DNA]</scope>
    <source>
        <strain evidence="1 2">RG</strain>
    </source>
</reference>
<dbReference type="AlphaFoldDB" id="A0A106BPQ1"/>
<organism evidence="1 2">
    <name type="scientific">Thiobacillus denitrificans</name>
    <dbReference type="NCBI Taxonomy" id="36861"/>
    <lineage>
        <taxon>Bacteria</taxon>
        <taxon>Pseudomonadati</taxon>
        <taxon>Pseudomonadota</taxon>
        <taxon>Betaproteobacteria</taxon>
        <taxon>Nitrosomonadales</taxon>
        <taxon>Thiobacillaceae</taxon>
        <taxon>Thiobacillus</taxon>
    </lineage>
</organism>
<protein>
    <recommendedName>
        <fullName evidence="3">Roadblock/LAMTOR2 domain-containing protein</fullName>
    </recommendedName>
</protein>
<dbReference type="Proteomes" id="UP000064243">
    <property type="component" value="Unassembled WGS sequence"/>
</dbReference>
<dbReference type="Pfam" id="PF09941">
    <property type="entry name" value="DUF2173"/>
    <property type="match status" value="1"/>
</dbReference>